<evidence type="ECO:0000313" key="2">
    <source>
        <dbReference type="EMBL" id="KGL40459.1"/>
    </source>
</evidence>
<dbReference type="PROSITE" id="PS51820">
    <property type="entry name" value="PA14"/>
    <property type="match status" value="5"/>
</dbReference>
<dbReference type="GeneID" id="58719019"/>
<dbReference type="eggNOG" id="COG4733">
    <property type="taxonomic scope" value="Bacteria"/>
</dbReference>
<dbReference type="Pfam" id="PF07691">
    <property type="entry name" value="PA14"/>
    <property type="match status" value="6"/>
</dbReference>
<dbReference type="Gene3D" id="3.90.182.10">
    <property type="entry name" value="Toxin - Anthrax Protective Antigen,domain 1"/>
    <property type="match status" value="5"/>
</dbReference>
<dbReference type="Pfam" id="PF01832">
    <property type="entry name" value="Glucosaminidase"/>
    <property type="match status" value="1"/>
</dbReference>
<keyword evidence="3" id="KW-1185">Reference proteome</keyword>
<dbReference type="SMART" id="SM00047">
    <property type="entry name" value="LYZ2"/>
    <property type="match status" value="1"/>
</dbReference>
<dbReference type="OrthoDB" id="9816557at2"/>
<dbReference type="AlphaFoldDB" id="A0A099W3Z1"/>
<proteinExistence type="predicted"/>
<dbReference type="EMBL" id="JNFA01000024">
    <property type="protein sequence ID" value="KGL40459.1"/>
    <property type="molecule type" value="Genomic_DNA"/>
</dbReference>
<dbReference type="GO" id="GO:0004040">
    <property type="term" value="F:amidase activity"/>
    <property type="evidence" value="ECO:0007669"/>
    <property type="project" value="InterPro"/>
</dbReference>
<feature type="domain" description="PA14" evidence="1">
    <location>
        <begin position="21"/>
        <end position="158"/>
    </location>
</feature>
<feature type="domain" description="PA14" evidence="1">
    <location>
        <begin position="639"/>
        <end position="762"/>
    </location>
</feature>
<dbReference type="STRING" id="1552123.EP57_11245"/>
<dbReference type="InterPro" id="IPR037524">
    <property type="entry name" value="PA14/GLEYA"/>
</dbReference>
<evidence type="ECO:0000313" key="3">
    <source>
        <dbReference type="Proteomes" id="UP000029844"/>
    </source>
</evidence>
<feature type="domain" description="PA14" evidence="1">
    <location>
        <begin position="399"/>
        <end position="533"/>
    </location>
</feature>
<feature type="domain" description="PA14" evidence="1">
    <location>
        <begin position="765"/>
        <end position="903"/>
    </location>
</feature>
<comment type="caution">
    <text evidence="2">The sequence shown here is derived from an EMBL/GenBank/DDBJ whole genome shotgun (WGS) entry which is preliminary data.</text>
</comment>
<dbReference type="SMART" id="SM00758">
    <property type="entry name" value="PA14"/>
    <property type="match status" value="5"/>
</dbReference>
<dbReference type="SUPFAM" id="SSF56988">
    <property type="entry name" value="Anthrax protective antigen"/>
    <property type="match status" value="7"/>
</dbReference>
<accession>A0A099W3Z1</accession>
<dbReference type="Proteomes" id="UP000029844">
    <property type="component" value="Unassembled WGS sequence"/>
</dbReference>
<gene>
    <name evidence="2" type="ORF">EP57_11245</name>
</gene>
<feature type="domain" description="PA14" evidence="1">
    <location>
        <begin position="268"/>
        <end position="407"/>
    </location>
</feature>
<sequence length="1203" mass="133478">MGVIATCTFFVTKEPLQAEAATATSWSASYYNNTTLSGTPVLKQTEKALHFDWGYGSPSSKVNKDNFSAKYEADMTFSETATYRISGVADDRVRVYVDGKLVVDKWTNNVHQLNELVSITKGTHKIKVEYVEVTSAAKLWVDFTKSNNWSAQYYPNKTVSLPIKGSEDLGAKIKKDWGYGSPNAALPVDAFSATFRKNITLSTATDYRIIGRADDGIRVYVDNKLLFNNFKPSTDNLNTTIPLTAGTHEIRVDYLEAGGAAYIMADLVPAAQWNAVYFPNNNLAGIPKLTEYLKTDNYLNKVWGYGSPGAGIGVDNFSGFFSKQYNITEAGNYRLVGKVDDGVRIYVDGKAVVNSWDTFQDNLNYTLPLTKGKHQVTVQYREKTGAAHVQMNLVKANAWYEQYFNNTTWGLNSVYTTVGSTSNKLSRNWGTGSPSASVNKDNFTGIMDKQVEVTEAKDYRIVGNVDDAVAIYVDGKQVVNKTERGEIYPVVSLTKGTHDIRIKFREGGGAAYINFDLIDANSWYAKYYANETVSGFPYAYDEVIGTTLAKNWGTGSPNSKVPSDHFSARIHRQINAPEAFNYRFYGDVKDEATIYMDGKNMGTVSGQYNQVIWVPKGKHTISVVYKHKTGAASINMNIEKLDKWFARYYKNTTLTGDYVAKLYDTQTAFYQNWAYGSPDPAIPTDNFSAVIEKQYYAPKAQNYNIVGRADDGMRVTIDGKVVFDNRNQTYVREENYVVALTAGWHNVKVEYVERTGAASVDFNILPSNTWVARYYPTNNFSGRPVYKTMSNINDNWGAGSPDPSIPSDNFTARYEATLNMAKDGNYEMTGRADDRIRVKVDGQVVYEQWTAGLNNYKETIPLTKGNHKFIVEYMEDTGSSALSFNINYVTGIEQNYTTMPYNYTLASALAKQMAGSPPPQTSVKPPNNYVRSNFVTLNTGGATGKTNAATSVRDAANPNAFLVGPLAKDVTITITGTVTGTDGAKWYKFNYTRAWVNAYQKDVQFYMNPNNFTKGSKEYLQFLVLSKAAGINVAEVNSKVLVNKGILTGQGASFATAATTYKVNEIYLMSHALLETGNGSSQLANGVLVSNVDGKPVTPKTVYNMYGIGAVDSNPLKGGSEYAYKQGWDTPEKAIIGGAQFVAQNYVSKGQDTLYKMRWNPANPGVHQYATDIKWATSQTTSMYNIYNLLTSYIQNFEVPKYQ</sequence>
<dbReference type="eggNOG" id="COG4193">
    <property type="taxonomic scope" value="Bacteria"/>
</dbReference>
<dbReference type="InterPro" id="IPR002901">
    <property type="entry name" value="MGlyc_endo_b_GlcNAc-like_dom"/>
</dbReference>
<dbReference type="InterPro" id="IPR011658">
    <property type="entry name" value="PA14_dom"/>
</dbReference>
<dbReference type="RefSeq" id="WP_052167646.1">
    <property type="nucleotide sequence ID" value="NZ_CBCSHQ010000002.1"/>
</dbReference>
<name>A0A099W3Z1_9LIST</name>
<organism evidence="2 3">
    <name type="scientific">Listeria booriae</name>
    <dbReference type="NCBI Taxonomy" id="1552123"/>
    <lineage>
        <taxon>Bacteria</taxon>
        <taxon>Bacillati</taxon>
        <taxon>Bacillota</taxon>
        <taxon>Bacilli</taxon>
        <taxon>Bacillales</taxon>
        <taxon>Listeriaceae</taxon>
        <taxon>Listeria</taxon>
    </lineage>
</organism>
<protein>
    <recommendedName>
        <fullName evidence="1">PA14 domain-containing protein</fullName>
    </recommendedName>
</protein>
<evidence type="ECO:0000259" key="1">
    <source>
        <dbReference type="PROSITE" id="PS51820"/>
    </source>
</evidence>
<dbReference type="Gene3D" id="2.60.120.380">
    <property type="match status" value="1"/>
</dbReference>
<reference evidence="2 3" key="1">
    <citation type="submission" date="2014-05" db="EMBL/GenBank/DDBJ databases">
        <title>Novel Listeriaceae from food processing environments.</title>
        <authorList>
            <person name="den Bakker H.C."/>
        </authorList>
    </citation>
    <scope>NUCLEOTIDE SEQUENCE [LARGE SCALE GENOMIC DNA]</scope>
    <source>
        <strain evidence="2 3">FSL A5-0281</strain>
    </source>
</reference>